<accession>A0A1B7XG84</accession>
<dbReference type="InterPro" id="IPR020557">
    <property type="entry name" value="Fumarate_lyase_CS"/>
</dbReference>
<dbReference type="InterPro" id="IPR000362">
    <property type="entry name" value="Fumarate_lyase_fam"/>
</dbReference>
<feature type="binding site" evidence="3">
    <location>
        <begin position="325"/>
        <end position="327"/>
    </location>
    <ligand>
        <name>substrate</name>
    </ligand>
</feature>
<dbReference type="RefSeq" id="WP_066853462.1">
    <property type="nucleotide sequence ID" value="NZ_JXMS01000007.1"/>
</dbReference>
<dbReference type="FunFam" id="1.10.40.30:FF:000002">
    <property type="entry name" value="Fumarate hydratase class II"/>
    <property type="match status" value="1"/>
</dbReference>
<keyword evidence="8" id="KW-1185">Reference proteome</keyword>
<feature type="binding site" evidence="3">
    <location>
        <position position="188"/>
    </location>
    <ligand>
        <name>substrate</name>
    </ligand>
</feature>
<dbReference type="PANTHER" id="PTHR11444:SF1">
    <property type="entry name" value="FUMARATE HYDRATASE, MITOCHONDRIAL"/>
    <property type="match status" value="1"/>
</dbReference>
<feature type="domain" description="Fumarase C C-terminal" evidence="6">
    <location>
        <begin position="409"/>
        <end position="461"/>
    </location>
</feature>
<dbReference type="PROSITE" id="PS00163">
    <property type="entry name" value="FUMARATE_LYASES"/>
    <property type="match status" value="1"/>
</dbReference>
<dbReference type="GO" id="GO:0006106">
    <property type="term" value="P:fumarate metabolic process"/>
    <property type="evidence" value="ECO:0007669"/>
    <property type="project" value="InterPro"/>
</dbReference>
<dbReference type="NCBIfam" id="NF008909">
    <property type="entry name" value="PRK12273.1"/>
    <property type="match status" value="1"/>
</dbReference>
<evidence type="ECO:0000256" key="4">
    <source>
        <dbReference type="SAM" id="MobiDB-lite"/>
    </source>
</evidence>
<proteinExistence type="inferred from homology"/>
<dbReference type="HAMAP" id="MF_00743">
    <property type="entry name" value="FumaraseC"/>
    <property type="match status" value="1"/>
</dbReference>
<feature type="binding site" evidence="3">
    <location>
        <begin position="140"/>
        <end position="142"/>
    </location>
    <ligand>
        <name>substrate</name>
    </ligand>
</feature>
<dbReference type="InterPro" id="IPR024083">
    <property type="entry name" value="Fumarase/histidase_N"/>
</dbReference>
<dbReference type="Proteomes" id="UP000091979">
    <property type="component" value="Unassembled WGS sequence"/>
</dbReference>
<comment type="subunit">
    <text evidence="3">Homotetramer.</text>
</comment>
<dbReference type="GO" id="GO:0005737">
    <property type="term" value="C:cytoplasm"/>
    <property type="evidence" value="ECO:0007669"/>
    <property type="project" value="UniProtKB-SubCell"/>
</dbReference>
<dbReference type="Pfam" id="PF10415">
    <property type="entry name" value="FumaraseC_C"/>
    <property type="match status" value="1"/>
</dbReference>
<dbReference type="EMBL" id="JXMS01000007">
    <property type="protein sequence ID" value="OBQ54536.1"/>
    <property type="molecule type" value="Genomic_DNA"/>
</dbReference>
<feature type="active site" description="Proton donor/acceptor" evidence="3">
    <location>
        <position position="189"/>
    </location>
</feature>
<dbReference type="FunFam" id="1.20.200.10:FF:000001">
    <property type="entry name" value="Fumarate hydratase, mitochondrial"/>
    <property type="match status" value="1"/>
</dbReference>
<sequence length="466" mass="49898">MTQGMRIESDSMGTVEVPEDCYWGAQTQRSLQHFAIGVERMPLEVIVALAHIKKAAAHANVELGVLSEDIGRRIIEVADEITNGGHDAEFPLSVWQTGSGTQTNMNMNEVIANRANELAGSSLGSKSPVHPNDHVNRSQSSNDVFPSAMNVAAAIAIEYYLIPSVEGLMNALGEKAEQWSDIPKLGRTHRQDAVPMTAGQEFSAFVSQLEADVQRLEQALPQLHTLPLGGTAVGTGLNAPKGFAELAIGHLGEYLGIPFAPKANMFAGLASSDEIVAASGAIRTLACSLFKIANDIAMLSSGPRAGLGEYILPANEPGSSIMPGKVNPTQCEALAMVCAQTMGLDSAVAVAGSQGVMQLNVYRPLMIYNLLTSIRLLSDSIRMFTEHAVKGLALNARRIKGHLTTSLMLVTALTPVIGYDKAAEVAKIAFEEHKSLKEVVLEQGLLDEAEFDEALDYMRMAKPHKE</sequence>
<evidence type="ECO:0000259" key="5">
    <source>
        <dbReference type="Pfam" id="PF00206"/>
    </source>
</evidence>
<comment type="function">
    <text evidence="3">Involved in the TCA cycle. Catalyzes the stereospecific interconversion of fumarate to L-malate.</text>
</comment>
<protein>
    <recommendedName>
        <fullName evidence="3">Fumarate hydratase class II</fullName>
        <shortName evidence="3">Fumarase C</shortName>
        <ecNumber evidence="3">4.2.1.2</ecNumber>
    </recommendedName>
    <alternativeName>
        <fullName evidence="3">Aerobic fumarase</fullName>
    </alternativeName>
    <alternativeName>
        <fullName evidence="3">Iron-independent fumarase</fullName>
    </alternativeName>
</protein>
<comment type="similarity">
    <text evidence="1 3">Belongs to the class-II fumarase/aspartase family. Fumarase subfamily.</text>
</comment>
<keyword evidence="3" id="KW-0963">Cytoplasm</keyword>
<feature type="binding site" evidence="3">
    <location>
        <begin position="99"/>
        <end position="101"/>
    </location>
    <ligand>
        <name>substrate</name>
    </ligand>
</feature>
<keyword evidence="2 3" id="KW-0456">Lyase</keyword>
<feature type="region of interest" description="Disordered" evidence="4">
    <location>
        <begin position="121"/>
        <end position="141"/>
    </location>
</feature>
<evidence type="ECO:0000313" key="7">
    <source>
        <dbReference type="EMBL" id="OBQ54536.1"/>
    </source>
</evidence>
<dbReference type="GO" id="GO:0004333">
    <property type="term" value="F:fumarate hydratase activity"/>
    <property type="evidence" value="ECO:0007669"/>
    <property type="project" value="UniProtKB-UniRule"/>
</dbReference>
<dbReference type="InterPro" id="IPR018951">
    <property type="entry name" value="Fumarase_C_C"/>
</dbReference>
<reference evidence="7 8" key="1">
    <citation type="submission" date="2015-01" db="EMBL/GenBank/DDBJ databases">
        <title>Desulfovibrio sp. JC271 draft genome sequence.</title>
        <authorList>
            <person name="Shivani Y."/>
            <person name="Subhash Y."/>
            <person name="Sasikala C."/>
            <person name="Ramana C.V."/>
        </authorList>
    </citation>
    <scope>NUCLEOTIDE SEQUENCE [LARGE SCALE GENOMIC DNA]</scope>
    <source>
        <strain evidence="7 8">JC271</strain>
    </source>
</reference>
<comment type="subcellular location">
    <subcellularLocation>
        <location evidence="3">Cytoplasm</location>
    </subcellularLocation>
</comment>
<feature type="binding site" evidence="3">
    <location>
        <position position="320"/>
    </location>
    <ligand>
        <name>substrate</name>
    </ligand>
</feature>
<feature type="site" description="Important for catalytic activity" evidence="3">
    <location>
        <position position="332"/>
    </location>
</feature>
<comment type="catalytic activity">
    <reaction evidence="3">
        <text>(S)-malate = fumarate + H2O</text>
        <dbReference type="Rhea" id="RHEA:12460"/>
        <dbReference type="ChEBI" id="CHEBI:15377"/>
        <dbReference type="ChEBI" id="CHEBI:15589"/>
        <dbReference type="ChEBI" id="CHEBI:29806"/>
        <dbReference type="EC" id="4.2.1.2"/>
    </reaction>
</comment>
<dbReference type="PANTHER" id="PTHR11444">
    <property type="entry name" value="ASPARTATEAMMONIA/ARGININOSUCCINATE/ADENYLOSUCCINATE LYASE"/>
    <property type="match status" value="1"/>
</dbReference>
<dbReference type="SUPFAM" id="SSF48557">
    <property type="entry name" value="L-aspartase-like"/>
    <property type="match status" value="1"/>
</dbReference>
<comment type="pathway">
    <text evidence="3">Carbohydrate metabolism; tricarboxylic acid cycle; (S)-malate from fumarate: step 1/1.</text>
</comment>
<dbReference type="InterPro" id="IPR005677">
    <property type="entry name" value="Fum_hydII"/>
</dbReference>
<feature type="active site" evidence="3">
    <location>
        <position position="319"/>
    </location>
</feature>
<feature type="binding site" description="in site B" evidence="3">
    <location>
        <begin position="130"/>
        <end position="133"/>
    </location>
    <ligand>
        <name>substrate</name>
    </ligand>
</feature>
<feature type="domain" description="Fumarate lyase N-terminal" evidence="5">
    <location>
        <begin position="13"/>
        <end position="343"/>
    </location>
</feature>
<dbReference type="Gene3D" id="1.10.275.10">
    <property type="entry name" value="Fumarase/aspartase (N-terminal domain)"/>
    <property type="match status" value="1"/>
</dbReference>
<evidence type="ECO:0000256" key="1">
    <source>
        <dbReference type="ARBA" id="ARBA00009084"/>
    </source>
</evidence>
<dbReference type="PRINTS" id="PR00149">
    <property type="entry name" value="FUMRATELYASE"/>
</dbReference>
<dbReference type="Gene3D" id="1.10.40.30">
    <property type="entry name" value="Fumarase/aspartase (C-terminal domain)"/>
    <property type="match status" value="1"/>
</dbReference>
<comment type="caution">
    <text evidence="7">The sequence shown here is derived from an EMBL/GenBank/DDBJ whole genome shotgun (WGS) entry which is preliminary data.</text>
</comment>
<dbReference type="InterPro" id="IPR008948">
    <property type="entry name" value="L-Aspartase-like"/>
</dbReference>
<dbReference type="UniPathway" id="UPA00223">
    <property type="reaction ID" value="UER01007"/>
</dbReference>
<organism evidence="7 8">
    <name type="scientific">Halodesulfovibrio spirochaetisodalis</name>
    <dbReference type="NCBI Taxonomy" id="1560234"/>
    <lineage>
        <taxon>Bacteria</taxon>
        <taxon>Pseudomonadati</taxon>
        <taxon>Thermodesulfobacteriota</taxon>
        <taxon>Desulfovibrionia</taxon>
        <taxon>Desulfovibrionales</taxon>
        <taxon>Desulfovibrionaceae</taxon>
        <taxon>Halodesulfovibrio</taxon>
    </lineage>
</organism>
<comment type="miscellaneous">
    <text evidence="3">There are 2 substrate-binding sites: the catalytic A site, and the non-catalytic B site that may play a role in the transfer of substrate or product between the active site and the solvent. Alternatively, the B site may bind allosteric effectors.</text>
</comment>
<dbReference type="GO" id="GO:0006099">
    <property type="term" value="P:tricarboxylic acid cycle"/>
    <property type="evidence" value="ECO:0007669"/>
    <property type="project" value="UniProtKB-UniRule"/>
</dbReference>
<keyword evidence="3" id="KW-0816">Tricarboxylic acid cycle</keyword>
<evidence type="ECO:0000256" key="3">
    <source>
        <dbReference type="HAMAP-Rule" id="MF_00743"/>
    </source>
</evidence>
<dbReference type="Gene3D" id="1.20.200.10">
    <property type="entry name" value="Fumarase/aspartase (Central domain)"/>
    <property type="match status" value="1"/>
</dbReference>
<gene>
    <name evidence="3" type="primary">fumC</name>
    <name evidence="7" type="ORF">SP90_05690</name>
</gene>
<dbReference type="EC" id="4.2.1.2" evidence="3"/>
<name>A0A1B7XG84_9BACT</name>
<dbReference type="PATRIC" id="fig|1560234.3.peg.3110"/>
<dbReference type="GO" id="GO:0006108">
    <property type="term" value="P:malate metabolic process"/>
    <property type="evidence" value="ECO:0007669"/>
    <property type="project" value="TreeGrafter"/>
</dbReference>
<evidence type="ECO:0000259" key="6">
    <source>
        <dbReference type="Pfam" id="PF10415"/>
    </source>
</evidence>
<dbReference type="InterPro" id="IPR022761">
    <property type="entry name" value="Fumarate_lyase_N"/>
</dbReference>
<evidence type="ECO:0000256" key="2">
    <source>
        <dbReference type="ARBA" id="ARBA00023239"/>
    </source>
</evidence>
<dbReference type="AlphaFoldDB" id="A0A1B7XG84"/>
<evidence type="ECO:0000313" key="8">
    <source>
        <dbReference type="Proteomes" id="UP000091979"/>
    </source>
</evidence>
<dbReference type="OrthoDB" id="9802809at2"/>
<dbReference type="FunFam" id="1.10.275.10:FF:000001">
    <property type="entry name" value="Fumarate hydratase, mitochondrial"/>
    <property type="match status" value="1"/>
</dbReference>
<dbReference type="STRING" id="1560234.SP90_05690"/>
<dbReference type="CDD" id="cd01362">
    <property type="entry name" value="Fumarase_classII"/>
    <property type="match status" value="1"/>
</dbReference>
<dbReference type="Pfam" id="PF00206">
    <property type="entry name" value="Lyase_1"/>
    <property type="match status" value="1"/>
</dbReference>